<protein>
    <submittedName>
        <fullName evidence="2">Uncharacterized protein</fullName>
    </submittedName>
</protein>
<dbReference type="InParanoid" id="A0A0D0CVQ7"/>
<name>A0A0D0CVQ7_9AGAM</name>
<evidence type="ECO:0000313" key="2">
    <source>
        <dbReference type="EMBL" id="KIK75186.1"/>
    </source>
</evidence>
<reference evidence="3" key="2">
    <citation type="submission" date="2015-01" db="EMBL/GenBank/DDBJ databases">
        <title>Evolutionary Origins and Diversification of the Mycorrhizal Mutualists.</title>
        <authorList>
            <consortium name="DOE Joint Genome Institute"/>
            <consortium name="Mycorrhizal Genomics Consortium"/>
            <person name="Kohler A."/>
            <person name="Kuo A."/>
            <person name="Nagy L.G."/>
            <person name="Floudas D."/>
            <person name="Copeland A."/>
            <person name="Barry K.W."/>
            <person name="Cichocki N."/>
            <person name="Veneault-Fourrey C."/>
            <person name="LaButti K."/>
            <person name="Lindquist E.A."/>
            <person name="Lipzen A."/>
            <person name="Lundell T."/>
            <person name="Morin E."/>
            <person name="Murat C."/>
            <person name="Riley R."/>
            <person name="Ohm R."/>
            <person name="Sun H."/>
            <person name="Tunlid A."/>
            <person name="Henrissat B."/>
            <person name="Grigoriev I.V."/>
            <person name="Hibbett D.S."/>
            <person name="Martin F."/>
        </authorList>
    </citation>
    <scope>NUCLEOTIDE SEQUENCE [LARGE SCALE GENOMIC DNA]</scope>
    <source>
        <strain evidence="3">Ve08.2h10</strain>
    </source>
</reference>
<reference evidence="2 3" key="1">
    <citation type="submission" date="2014-04" db="EMBL/GenBank/DDBJ databases">
        <authorList>
            <consortium name="DOE Joint Genome Institute"/>
            <person name="Kuo A."/>
            <person name="Kohler A."/>
            <person name="Jargeat P."/>
            <person name="Nagy L.G."/>
            <person name="Floudas D."/>
            <person name="Copeland A."/>
            <person name="Barry K.W."/>
            <person name="Cichocki N."/>
            <person name="Veneault-Fourrey C."/>
            <person name="LaButti K."/>
            <person name="Lindquist E.A."/>
            <person name="Lipzen A."/>
            <person name="Lundell T."/>
            <person name="Morin E."/>
            <person name="Murat C."/>
            <person name="Sun H."/>
            <person name="Tunlid A."/>
            <person name="Henrissat B."/>
            <person name="Grigoriev I.V."/>
            <person name="Hibbett D.S."/>
            <person name="Martin F."/>
            <person name="Nordberg H.P."/>
            <person name="Cantor M.N."/>
            <person name="Hua S.X."/>
        </authorList>
    </citation>
    <scope>NUCLEOTIDE SEQUENCE [LARGE SCALE GENOMIC DNA]</scope>
    <source>
        <strain evidence="2 3">Ve08.2h10</strain>
    </source>
</reference>
<dbReference type="OrthoDB" id="2687005at2759"/>
<dbReference type="HOGENOM" id="CLU_960098_0_0_1"/>
<feature type="region of interest" description="Disordered" evidence="1">
    <location>
        <begin position="1"/>
        <end position="49"/>
    </location>
</feature>
<sequence>MPPGYKPQDQSPPSDLKSESCPTSAETPSQFSTKRTDGPDLEVLGSDRDPEHRFGHQVLNEWNFYLSDTNSRSSVTLLHLSTYPPAHAPRPDIYTRAYSHPAGPAPLRESSSENNNQVTALKKDKRHLEHKVTKLEIKVASLKGELASANKLYKQLLEHVNGLGVESVKNVPRSHLMVNLFMSLLKDIRDADSAPYYTKDALPKLIYWSKAEYVKDWQNGRGYVRTKRNPDSGTIGFLEDENGQIVDKEEQQRMRDHQRFLCYTVLMYNLVLTSWGKCPDIACEFLVRLM</sequence>
<evidence type="ECO:0000313" key="3">
    <source>
        <dbReference type="Proteomes" id="UP000054538"/>
    </source>
</evidence>
<proteinExistence type="predicted"/>
<dbReference type="Proteomes" id="UP000054538">
    <property type="component" value="Unassembled WGS sequence"/>
</dbReference>
<feature type="region of interest" description="Disordered" evidence="1">
    <location>
        <begin position="96"/>
        <end position="125"/>
    </location>
</feature>
<dbReference type="EMBL" id="KN828282">
    <property type="protein sequence ID" value="KIK75186.1"/>
    <property type="molecule type" value="Genomic_DNA"/>
</dbReference>
<keyword evidence="3" id="KW-1185">Reference proteome</keyword>
<evidence type="ECO:0000256" key="1">
    <source>
        <dbReference type="SAM" id="MobiDB-lite"/>
    </source>
</evidence>
<dbReference type="AlphaFoldDB" id="A0A0D0CVQ7"/>
<accession>A0A0D0CVQ7</accession>
<organism evidence="2 3">
    <name type="scientific">Paxillus rubicundulus Ve08.2h10</name>
    <dbReference type="NCBI Taxonomy" id="930991"/>
    <lineage>
        <taxon>Eukaryota</taxon>
        <taxon>Fungi</taxon>
        <taxon>Dikarya</taxon>
        <taxon>Basidiomycota</taxon>
        <taxon>Agaricomycotina</taxon>
        <taxon>Agaricomycetes</taxon>
        <taxon>Agaricomycetidae</taxon>
        <taxon>Boletales</taxon>
        <taxon>Paxilineae</taxon>
        <taxon>Paxillaceae</taxon>
        <taxon>Paxillus</taxon>
    </lineage>
</organism>
<gene>
    <name evidence="2" type="ORF">PAXRUDRAFT_173523</name>
</gene>
<feature type="compositionally biased region" description="Polar residues" evidence="1">
    <location>
        <begin position="20"/>
        <end position="33"/>
    </location>
</feature>